<reference evidence="2" key="1">
    <citation type="submission" date="2023-08" db="EMBL/GenBank/DDBJ databases">
        <title>Black Yeasts Isolated from many extreme environments.</title>
        <authorList>
            <person name="Coleine C."/>
            <person name="Stajich J.E."/>
            <person name="Selbmann L."/>
        </authorList>
    </citation>
    <scope>NUCLEOTIDE SEQUENCE</scope>
    <source>
        <strain evidence="2">CCFEE 5810</strain>
    </source>
</reference>
<dbReference type="EMBL" id="JAVRQU010000008">
    <property type="protein sequence ID" value="KAK5699883.1"/>
    <property type="molecule type" value="Genomic_DNA"/>
</dbReference>
<feature type="compositionally biased region" description="Polar residues" evidence="1">
    <location>
        <begin position="536"/>
        <end position="548"/>
    </location>
</feature>
<feature type="compositionally biased region" description="Polar residues" evidence="1">
    <location>
        <begin position="568"/>
        <end position="587"/>
    </location>
</feature>
<comment type="caution">
    <text evidence="2">The sequence shown here is derived from an EMBL/GenBank/DDBJ whole genome shotgun (WGS) entry which is preliminary data.</text>
</comment>
<proteinExistence type="predicted"/>
<accession>A0AAN7WC43</accession>
<dbReference type="Proteomes" id="UP001310594">
    <property type="component" value="Unassembled WGS sequence"/>
</dbReference>
<feature type="region of interest" description="Disordered" evidence="1">
    <location>
        <begin position="1"/>
        <end position="69"/>
    </location>
</feature>
<feature type="compositionally biased region" description="Acidic residues" evidence="1">
    <location>
        <begin position="24"/>
        <end position="33"/>
    </location>
</feature>
<feature type="compositionally biased region" description="Polar residues" evidence="1">
    <location>
        <begin position="299"/>
        <end position="308"/>
    </location>
</feature>
<protein>
    <submittedName>
        <fullName evidence="2">Uncharacterized protein</fullName>
    </submittedName>
</protein>
<evidence type="ECO:0000256" key="1">
    <source>
        <dbReference type="SAM" id="MobiDB-lite"/>
    </source>
</evidence>
<feature type="region of interest" description="Disordered" evidence="1">
    <location>
        <begin position="463"/>
        <end position="689"/>
    </location>
</feature>
<organism evidence="2 3">
    <name type="scientific">Elasticomyces elasticus</name>
    <dbReference type="NCBI Taxonomy" id="574655"/>
    <lineage>
        <taxon>Eukaryota</taxon>
        <taxon>Fungi</taxon>
        <taxon>Dikarya</taxon>
        <taxon>Ascomycota</taxon>
        <taxon>Pezizomycotina</taxon>
        <taxon>Dothideomycetes</taxon>
        <taxon>Dothideomycetidae</taxon>
        <taxon>Mycosphaerellales</taxon>
        <taxon>Teratosphaeriaceae</taxon>
        <taxon>Elasticomyces</taxon>
    </lineage>
</organism>
<gene>
    <name evidence="2" type="ORF">LTR97_006017</name>
</gene>
<feature type="region of interest" description="Disordered" evidence="1">
    <location>
        <begin position="286"/>
        <end position="406"/>
    </location>
</feature>
<feature type="compositionally biased region" description="Basic residues" evidence="1">
    <location>
        <begin position="678"/>
        <end position="689"/>
    </location>
</feature>
<evidence type="ECO:0000313" key="3">
    <source>
        <dbReference type="Proteomes" id="UP001310594"/>
    </source>
</evidence>
<feature type="compositionally biased region" description="Low complexity" evidence="1">
    <location>
        <begin position="592"/>
        <end position="606"/>
    </location>
</feature>
<feature type="compositionally biased region" description="Basic and acidic residues" evidence="1">
    <location>
        <begin position="14"/>
        <end position="23"/>
    </location>
</feature>
<feature type="compositionally biased region" description="Low complexity" evidence="1">
    <location>
        <begin position="648"/>
        <end position="670"/>
    </location>
</feature>
<sequence length="689" mass="75025">MALAQVSESDEEEYHSLSGHEPDTGEDDDDVESVMEPPVHPVPSLQGAFEESILESTEGDDSSEAASFDAEARRHKLLEAHQYDDSWTTRWKQKPGARHHPLLKLMAQIVFGMHLLQQGQAKSNEEVVKILQTHVNEVDTFLERTSEDFGFAITDIEERIRHLKLPMEHIDVFNTMLDDKKFRTQLLDGNDKIEKIIDRTAKAMNAALMDVRKGQQATHELGKYLNAIKEQWPRENSGIAEVFGAMRGNEQGWAKYLKDLQAKGSNLGDNLVQLGTVIGEMSKLAAAASRRNAPDNRPKSSSRSTKSMPASPALRSKFARDSADPMPSIALALNKPLPREPDTAAGASRLASPKMHPVPFAQRYESPRQSPQSPAPGTRRASTLPTETPPRPRTAGAPRDARMSRDTNTTELAEFLKHSGPLRSNPPELKKPVVANGSSESWLFHGRAARARSQGADELMRNTVPSEQPARSKSHGAAVILTGPTNTRDAKSRPSSRGLDKAITSDGPPSSRKDSVASTGFARRISHRLKHIPTPVDTQAFNRRNPTTIHADRGSTDAMTFPVPPTDSAYSSGTDRKASNQNASPRTTLAKPAFAPTGTTAIPTAPSAVESPRPPSRLGLFPRADEPLTPSAASMRSHDTRVTNGATPAKSSVAASDAASPASSQPSKSSRTLSIRNLFHRRQKSRPLA</sequence>
<name>A0AAN7WC43_9PEZI</name>
<dbReference type="AlphaFoldDB" id="A0AAN7WC43"/>
<evidence type="ECO:0000313" key="2">
    <source>
        <dbReference type="EMBL" id="KAK5699883.1"/>
    </source>
</evidence>